<gene>
    <name evidence="2" type="ORF">N7460_006164</name>
</gene>
<reference evidence="2" key="1">
    <citation type="journal article" date="2023" name="IMA Fungus">
        <title>Comparative genomic study of the Penicillium genus elucidates a diverse pangenome and 15 lateral gene transfer events.</title>
        <authorList>
            <person name="Petersen C."/>
            <person name="Sorensen T."/>
            <person name="Nielsen M.R."/>
            <person name="Sondergaard T.E."/>
            <person name="Sorensen J.L."/>
            <person name="Fitzpatrick D.A."/>
            <person name="Frisvad J.C."/>
            <person name="Nielsen K.L."/>
        </authorList>
    </citation>
    <scope>NUCLEOTIDE SEQUENCE</scope>
    <source>
        <strain evidence="2">IBT 15450</strain>
    </source>
</reference>
<evidence type="ECO:0000313" key="3">
    <source>
        <dbReference type="Proteomes" id="UP001219568"/>
    </source>
</evidence>
<name>A0AAD6IF63_PENCN</name>
<evidence type="ECO:0000256" key="1">
    <source>
        <dbReference type="SAM" id="MobiDB-lite"/>
    </source>
</evidence>
<dbReference type="EMBL" id="JAQJZL010000004">
    <property type="protein sequence ID" value="KAJ6044809.1"/>
    <property type="molecule type" value="Genomic_DNA"/>
</dbReference>
<feature type="region of interest" description="Disordered" evidence="1">
    <location>
        <begin position="1"/>
        <end position="38"/>
    </location>
</feature>
<sequence length="266" mass="29574">MKSKTPTHIVRGSNPAKKNIPFVRQSPGKHHQLRSQVEPNDVISRDEQVTNLNILADVDNQRNMAGNHSKCLLPARYGPGRNLPNQPYVRLSPTILYPSLPKSSKYPNSKHPRYFTIASASDSFSSHSNSMASREQRIEAQAETDTAVQQSEHDVSAGMKHQASSITAGSQISQFGNSASIVISENISTMKEVMMDDALPRAQEALQTVGEQIQALTNGKKGNEETSEELTLTSEEQERIDTMDNERVCDFLRETHMSTTRPRKTN</sequence>
<evidence type="ECO:0000313" key="2">
    <source>
        <dbReference type="EMBL" id="KAJ6044809.1"/>
    </source>
</evidence>
<dbReference type="AlphaFoldDB" id="A0AAD6IF63"/>
<feature type="region of interest" description="Disordered" evidence="1">
    <location>
        <begin position="216"/>
        <end position="237"/>
    </location>
</feature>
<comment type="caution">
    <text evidence="2">The sequence shown here is derived from an EMBL/GenBank/DDBJ whole genome shotgun (WGS) entry which is preliminary data.</text>
</comment>
<organism evidence="2 3">
    <name type="scientific">Penicillium canescens</name>
    <dbReference type="NCBI Taxonomy" id="5083"/>
    <lineage>
        <taxon>Eukaryota</taxon>
        <taxon>Fungi</taxon>
        <taxon>Dikarya</taxon>
        <taxon>Ascomycota</taxon>
        <taxon>Pezizomycotina</taxon>
        <taxon>Eurotiomycetes</taxon>
        <taxon>Eurotiomycetidae</taxon>
        <taxon>Eurotiales</taxon>
        <taxon>Aspergillaceae</taxon>
        <taxon>Penicillium</taxon>
    </lineage>
</organism>
<proteinExistence type="predicted"/>
<protein>
    <submittedName>
        <fullName evidence="2">Uncharacterized protein</fullName>
    </submittedName>
</protein>
<keyword evidence="3" id="KW-1185">Reference proteome</keyword>
<reference evidence="2" key="2">
    <citation type="submission" date="2023-01" db="EMBL/GenBank/DDBJ databases">
        <authorList>
            <person name="Petersen C."/>
        </authorList>
    </citation>
    <scope>NUCLEOTIDE SEQUENCE</scope>
    <source>
        <strain evidence="2">IBT 15450</strain>
    </source>
</reference>
<accession>A0AAD6IF63</accession>
<dbReference type="Proteomes" id="UP001219568">
    <property type="component" value="Unassembled WGS sequence"/>
</dbReference>